<evidence type="ECO:0000313" key="7">
    <source>
        <dbReference type="EMBL" id="AGQ17086.1"/>
    </source>
</evidence>
<sequence length="254" mass="28203">MNLEPQNNLLTNKIINQQDVPENDTPMSITEHLEELRQRTLFIFLFFLLAATFSFTQIKVIVAILQAPAVGIKFLQLAPGEYFFSSIKVAIYSGVVATTPFAVYQVILYILPGLTVRERKVILPILVSSILLFIIGGIFAYFILAPAALTFLISYGSDIVEPLWSFEQYFDFILLLLFSTGLAFEIPIVQLLLGISGTLSSSQMIRAWRYIIIISTIAGAILTPSTDPVTQIIMSSAVLVLYFSGIVILLALKK</sequence>
<dbReference type="EMBL" id="KJ776828">
    <property type="protein sequence ID" value="AIA19622.1"/>
    <property type="molecule type" value="Genomic_DNA"/>
</dbReference>
<dbReference type="RefSeq" id="YP_009027548.1">
    <property type="nucleotide sequence ID" value="NC_024050.1"/>
</dbReference>
<dbReference type="HAMAP" id="MF_00902">
    <property type="entry name" value="TatC"/>
    <property type="match status" value="1"/>
</dbReference>
<keyword evidence="8" id="KW-0150">Chloroplast</keyword>
<dbReference type="AlphaFoldDB" id="A0A023HQU5"/>
<feature type="transmembrane region" description="Helical" evidence="6">
    <location>
        <begin position="89"/>
        <end position="111"/>
    </location>
</feature>
<keyword evidence="5 6" id="KW-0472">Membrane</keyword>
<evidence type="ECO:0000256" key="4">
    <source>
        <dbReference type="ARBA" id="ARBA00022989"/>
    </source>
</evidence>
<reference evidence="7" key="1">
    <citation type="journal article" date="2014" name="Sci. Rep.">
        <title>Minimally destructive sampling of type specimens of Pyropia (Bangiales, Rhodophyta) recovers complete plastid and mitochondrial genomes.</title>
        <authorList>
            <person name="Hughey J.R."/>
            <person name="Gabrielson P.W."/>
            <person name="Rohmer L."/>
            <person name="Tortolani J."/>
            <person name="Silva M."/>
            <person name="Miller K.A."/>
            <person name="Young J.D."/>
            <person name="Martell C."/>
            <person name="Ruediger E."/>
        </authorList>
    </citation>
    <scope>NUCLEOTIDE SEQUENCE</scope>
    <source>
        <strain evidence="7">LD 13037</strain>
    </source>
</reference>
<dbReference type="GO" id="GO:0033281">
    <property type="term" value="C:TAT protein transport complex"/>
    <property type="evidence" value="ECO:0007669"/>
    <property type="project" value="TreeGrafter"/>
</dbReference>
<comment type="similarity">
    <text evidence="2">Belongs to the TatC family.</text>
</comment>
<dbReference type="EMBL" id="KJ776833">
    <property type="protein sequence ID" value="AIA20667.1"/>
    <property type="molecule type" value="Genomic_DNA"/>
</dbReference>
<dbReference type="PANTHER" id="PTHR30371">
    <property type="entry name" value="SEC-INDEPENDENT PROTEIN TRANSLOCASE PROTEIN TATC"/>
    <property type="match status" value="1"/>
</dbReference>
<dbReference type="GO" id="GO:0043953">
    <property type="term" value="P:protein transport by the Tat complex"/>
    <property type="evidence" value="ECO:0007669"/>
    <property type="project" value="TreeGrafter"/>
</dbReference>
<dbReference type="EMBL" id="KJ776835">
    <property type="protein sequence ID" value="AIA21085.1"/>
    <property type="molecule type" value="Genomic_DNA"/>
</dbReference>
<dbReference type="InterPro" id="IPR002033">
    <property type="entry name" value="TatC"/>
</dbReference>
<dbReference type="EMBL" id="KJ776827">
    <property type="protein sequence ID" value="AIA19413.1"/>
    <property type="molecule type" value="Genomic_DNA"/>
</dbReference>
<geneLocation type="plastid" evidence="7"/>
<dbReference type="PANTHER" id="PTHR30371:SF0">
    <property type="entry name" value="SEC-INDEPENDENT PROTEIN TRANSLOCASE PROTEIN TATC, CHLOROPLASTIC-RELATED"/>
    <property type="match status" value="1"/>
</dbReference>
<accession>A0A059SUV1</accession>
<keyword evidence="3 6" id="KW-0812">Transmembrane</keyword>
<dbReference type="EMBL" id="KJ776831">
    <property type="protein sequence ID" value="AIA20249.1"/>
    <property type="molecule type" value="Genomic_DNA"/>
</dbReference>
<accession>A0A023HQU5</accession>
<proteinExistence type="inferred from homology"/>
<dbReference type="PROSITE" id="PS01218">
    <property type="entry name" value="TATC"/>
    <property type="match status" value="1"/>
</dbReference>
<dbReference type="EMBL" id="KC904971">
    <property type="protein sequence ID" value="AGQ17086.1"/>
    <property type="molecule type" value="Genomic_DNA"/>
</dbReference>
<feature type="transmembrane region" description="Helical" evidence="6">
    <location>
        <begin position="232"/>
        <end position="252"/>
    </location>
</feature>
<feature type="transmembrane region" description="Helical" evidence="6">
    <location>
        <begin position="41"/>
        <end position="69"/>
    </location>
</feature>
<evidence type="ECO:0000256" key="3">
    <source>
        <dbReference type="ARBA" id="ARBA00022692"/>
    </source>
</evidence>
<dbReference type="EMBL" id="KJ776829">
    <property type="protein sequence ID" value="AIA19831.1"/>
    <property type="molecule type" value="Genomic_DNA"/>
</dbReference>
<organism evidence="7">
    <name type="scientific">Pyropia perforata</name>
    <name type="common">Red alga</name>
    <name type="synonym">Porphyra perforata</name>
    <dbReference type="NCBI Taxonomy" id="182771"/>
    <lineage>
        <taxon>Eukaryota</taxon>
        <taxon>Rhodophyta</taxon>
        <taxon>Bangiophyceae</taxon>
        <taxon>Bangiales</taxon>
        <taxon>Bangiaceae</taxon>
        <taxon>Pyropia</taxon>
    </lineage>
</organism>
<feature type="transmembrane region" description="Helical" evidence="6">
    <location>
        <begin position="207"/>
        <end position="226"/>
    </location>
</feature>
<dbReference type="EMBL" id="KJ776834">
    <property type="protein sequence ID" value="AIA20876.1"/>
    <property type="molecule type" value="Genomic_DNA"/>
</dbReference>
<feature type="transmembrane region" description="Helical" evidence="6">
    <location>
        <begin position="172"/>
        <end position="195"/>
    </location>
</feature>
<dbReference type="InterPro" id="IPR019820">
    <property type="entry name" value="Sec-indep_translocase_CS"/>
</dbReference>
<dbReference type="EMBL" id="KF515973">
    <property type="protein sequence ID" value="AHB35251.1"/>
    <property type="molecule type" value="Genomic_DNA"/>
</dbReference>
<dbReference type="GO" id="GO:0009977">
    <property type="term" value="F:proton motive force dependent protein transmembrane transporter activity"/>
    <property type="evidence" value="ECO:0007669"/>
    <property type="project" value="TreeGrafter"/>
</dbReference>
<dbReference type="NCBIfam" id="TIGR00945">
    <property type="entry name" value="tatC"/>
    <property type="match status" value="1"/>
</dbReference>
<dbReference type="EMBL" id="KJ776832">
    <property type="protein sequence ID" value="AIA20458.1"/>
    <property type="molecule type" value="Genomic_DNA"/>
</dbReference>
<dbReference type="PRINTS" id="PR01840">
    <property type="entry name" value="TATCFAMILY"/>
</dbReference>
<evidence type="ECO:0000256" key="5">
    <source>
        <dbReference type="ARBA" id="ARBA00023136"/>
    </source>
</evidence>
<dbReference type="GO" id="GO:0065002">
    <property type="term" value="P:intracellular protein transmembrane transport"/>
    <property type="evidence" value="ECO:0007669"/>
    <property type="project" value="TreeGrafter"/>
</dbReference>
<keyword evidence="7" id="KW-0934">Plastid</keyword>
<dbReference type="Pfam" id="PF00902">
    <property type="entry name" value="TatC"/>
    <property type="match status" value="1"/>
</dbReference>
<comment type="subcellular location">
    <subcellularLocation>
        <location evidence="1">Membrane</location>
        <topology evidence="1">Multi-pass membrane protein</topology>
    </subcellularLocation>
</comment>
<evidence type="ECO:0000256" key="2">
    <source>
        <dbReference type="ARBA" id="ARBA00008882"/>
    </source>
</evidence>
<evidence type="ECO:0000256" key="1">
    <source>
        <dbReference type="ARBA" id="ARBA00004141"/>
    </source>
</evidence>
<feature type="transmembrane region" description="Helical" evidence="6">
    <location>
        <begin position="123"/>
        <end position="152"/>
    </location>
</feature>
<keyword evidence="4 6" id="KW-1133">Transmembrane helix</keyword>
<dbReference type="GeneID" id="19221612"/>
<gene>
    <name evidence="7" type="primary">tatC</name>
</gene>
<protein>
    <submittedName>
        <fullName evidence="7">Sec-independent protein translocase-like protein</fullName>
    </submittedName>
</protein>
<dbReference type="EMBL" id="KF515972">
    <property type="protein sequence ID" value="AHB35042.1"/>
    <property type="molecule type" value="Genomic_DNA"/>
</dbReference>
<evidence type="ECO:0000313" key="8">
    <source>
        <dbReference type="EMBL" id="AHB35042.1"/>
    </source>
</evidence>
<name>A0A023HQU5_PYRPE</name>
<evidence type="ECO:0000256" key="6">
    <source>
        <dbReference type="SAM" id="Phobius"/>
    </source>
</evidence>